<accession>A0A0F9VJI3</accession>
<dbReference type="EMBL" id="LAZR01000512">
    <property type="protein sequence ID" value="KKN65993.1"/>
    <property type="molecule type" value="Genomic_DNA"/>
</dbReference>
<comment type="caution">
    <text evidence="1">The sequence shown here is derived from an EMBL/GenBank/DDBJ whole genome shotgun (WGS) entry which is preliminary data.</text>
</comment>
<proteinExistence type="predicted"/>
<name>A0A0F9VJI3_9ZZZZ</name>
<gene>
    <name evidence="1" type="ORF">LCGC14_0475850</name>
</gene>
<dbReference type="AlphaFoldDB" id="A0A0F9VJI3"/>
<organism evidence="1">
    <name type="scientific">marine sediment metagenome</name>
    <dbReference type="NCBI Taxonomy" id="412755"/>
    <lineage>
        <taxon>unclassified sequences</taxon>
        <taxon>metagenomes</taxon>
        <taxon>ecological metagenomes</taxon>
    </lineage>
</organism>
<evidence type="ECO:0000313" key="1">
    <source>
        <dbReference type="EMBL" id="KKN65993.1"/>
    </source>
</evidence>
<protein>
    <submittedName>
        <fullName evidence="1">Uncharacterized protein</fullName>
    </submittedName>
</protein>
<reference evidence="1" key="1">
    <citation type="journal article" date="2015" name="Nature">
        <title>Complex archaea that bridge the gap between prokaryotes and eukaryotes.</title>
        <authorList>
            <person name="Spang A."/>
            <person name="Saw J.H."/>
            <person name="Jorgensen S.L."/>
            <person name="Zaremba-Niedzwiedzka K."/>
            <person name="Martijn J."/>
            <person name="Lind A.E."/>
            <person name="van Eijk R."/>
            <person name="Schleper C."/>
            <person name="Guy L."/>
            <person name="Ettema T.J."/>
        </authorList>
    </citation>
    <scope>NUCLEOTIDE SEQUENCE</scope>
</reference>
<sequence>MFVYGEEKTPNKWRYNKALWRAATAFFESYNKVRLQRIRGIADNTAAVSEEILECNSLPRMKHHADVLVKGLDSGRIMYPKSYIEEIIVVSRGRFGRLYAEMVGGVGELEKISEDIICATPVTVRSIYEDLVSLADEFGVMQVRKDHSGIIVILRTDNIVFEEIELGRFDICIAAHSGLVGVVGLHYCIEECEGNWSGGDSDDGVCHPHVSDGQLCEGNAKVAIQTAIRNMDIFNLAILVKVVMETYYPSGAYIKMDEWGEGGESCSCAACGDRVPNGESYYCEHCSENYCGNCAFCCEICSNSTCYGIGVICEQCGTTVCKHCIKECAEVGCMEEMCTTCVGDHFVEGYCPDCFYECSVCGGRFGDNENMAKCENCSETVCNDCVVEGVYKEDESEVTWCKPCIAEDDDAVNYNFEDDTNE</sequence>